<dbReference type="Pfam" id="PF06081">
    <property type="entry name" value="ArAE_1"/>
    <property type="match status" value="1"/>
</dbReference>
<feature type="transmembrane region" description="Helical" evidence="7">
    <location>
        <begin position="133"/>
        <end position="152"/>
    </location>
</feature>
<keyword evidence="5 7" id="KW-0472">Membrane</keyword>
<comment type="caution">
    <text evidence="8">The sequence shown here is derived from an EMBL/GenBank/DDBJ whole genome shotgun (WGS) entry which is preliminary data.</text>
</comment>
<evidence type="ECO:0000256" key="5">
    <source>
        <dbReference type="ARBA" id="ARBA00023136"/>
    </source>
</evidence>
<feature type="region of interest" description="Disordered" evidence="6">
    <location>
        <begin position="236"/>
        <end position="256"/>
    </location>
</feature>
<organism evidence="8 9">
    <name type="scientific">Streptomyces argenteolus</name>
    <dbReference type="NCBI Taxonomy" id="67274"/>
    <lineage>
        <taxon>Bacteria</taxon>
        <taxon>Bacillati</taxon>
        <taxon>Actinomycetota</taxon>
        <taxon>Actinomycetes</taxon>
        <taxon>Kitasatosporales</taxon>
        <taxon>Streptomycetaceae</taxon>
        <taxon>Streptomyces</taxon>
    </lineage>
</organism>
<evidence type="ECO:0000313" key="9">
    <source>
        <dbReference type="Proteomes" id="UP001602322"/>
    </source>
</evidence>
<dbReference type="EMBL" id="JBIBEG010000003">
    <property type="protein sequence ID" value="MFF5897025.1"/>
    <property type="molecule type" value="Genomic_DNA"/>
</dbReference>
<reference evidence="8 9" key="1">
    <citation type="submission" date="2024-10" db="EMBL/GenBank/DDBJ databases">
        <title>The Natural Products Discovery Center: Release of the First 8490 Sequenced Strains for Exploring Actinobacteria Biosynthetic Diversity.</title>
        <authorList>
            <person name="Kalkreuter E."/>
            <person name="Kautsar S.A."/>
            <person name="Yang D."/>
            <person name="Bader C.D."/>
            <person name="Teijaro C.N."/>
            <person name="Fluegel L."/>
            <person name="Davis C.M."/>
            <person name="Simpson J.R."/>
            <person name="Lauterbach L."/>
            <person name="Steele A.D."/>
            <person name="Gui C."/>
            <person name="Meng S."/>
            <person name="Li G."/>
            <person name="Viehrig K."/>
            <person name="Ye F."/>
            <person name="Su P."/>
            <person name="Kiefer A.F."/>
            <person name="Nichols A."/>
            <person name="Cepeda A.J."/>
            <person name="Yan W."/>
            <person name="Fan B."/>
            <person name="Jiang Y."/>
            <person name="Adhikari A."/>
            <person name="Zheng C.-J."/>
            <person name="Schuster L."/>
            <person name="Cowan T.M."/>
            <person name="Smanski M.J."/>
            <person name="Chevrette M.G."/>
            <person name="De Carvalho L.P.S."/>
            <person name="Shen B."/>
        </authorList>
    </citation>
    <scope>NUCLEOTIDE SEQUENCE [LARGE SCALE GENOMIC DNA]</scope>
    <source>
        <strain evidence="8 9">NPDC012540</strain>
    </source>
</reference>
<dbReference type="Proteomes" id="UP001602322">
    <property type="component" value="Unassembled WGS sequence"/>
</dbReference>
<gene>
    <name evidence="8" type="ORF">ACFY8O_13960</name>
</gene>
<evidence type="ECO:0000256" key="4">
    <source>
        <dbReference type="ARBA" id="ARBA00022989"/>
    </source>
</evidence>
<dbReference type="InterPro" id="IPR010343">
    <property type="entry name" value="ArAE_1"/>
</dbReference>
<keyword evidence="4 7" id="KW-1133">Transmembrane helix</keyword>
<evidence type="ECO:0000256" key="7">
    <source>
        <dbReference type="SAM" id="Phobius"/>
    </source>
</evidence>
<feature type="transmembrane region" description="Helical" evidence="7">
    <location>
        <begin position="158"/>
        <end position="176"/>
    </location>
</feature>
<keyword evidence="3 7" id="KW-0812">Transmembrane</keyword>
<feature type="transmembrane region" description="Helical" evidence="7">
    <location>
        <begin position="88"/>
        <end position="104"/>
    </location>
</feature>
<evidence type="ECO:0000256" key="3">
    <source>
        <dbReference type="ARBA" id="ARBA00022692"/>
    </source>
</evidence>
<keyword evidence="2" id="KW-1003">Cell membrane</keyword>
<evidence type="ECO:0000313" key="8">
    <source>
        <dbReference type="EMBL" id="MFF5897025.1"/>
    </source>
</evidence>
<feature type="compositionally biased region" description="Low complexity" evidence="6">
    <location>
        <begin position="236"/>
        <end position="246"/>
    </location>
</feature>
<evidence type="ECO:0000256" key="1">
    <source>
        <dbReference type="ARBA" id="ARBA00004651"/>
    </source>
</evidence>
<name>A0ABW6X4L5_9ACTN</name>
<comment type="subcellular location">
    <subcellularLocation>
        <location evidence="1">Cell membrane</location>
        <topology evidence="1">Multi-pass membrane protein</topology>
    </subcellularLocation>
</comment>
<dbReference type="RefSeq" id="WP_387901685.1">
    <property type="nucleotide sequence ID" value="NZ_JBIBEG010000003.1"/>
</dbReference>
<protein>
    <submittedName>
        <fullName evidence="8">Aromatic acid exporter family protein</fullName>
    </submittedName>
</protein>
<accession>A0ABW6X4L5</accession>
<keyword evidence="9" id="KW-1185">Reference proteome</keyword>
<sequence>MQATRAARRQSRYEFAAVGRSARLALRYSGPERATAVQALKAAGAAMLAWALAAFWIESPMALMAPWTALVLVDSTVYRSLRAGVRQLGVISVGAIWASLAMYVTNGSTLPAMAISLPWLMLIAGYRRLGAHGIYGATTALFVIAYGAYQPWQVGHRLLETLIGAVIGLSVNAFVLPPVRIDGVRANLHALAVECGNLLQAMGDGLEHSWGAARAEVWEDQARRLHRGVQAVARARNRAAESSRLNPGRRMRRGDRTARIPPQTDRKWEAVVHHITALSHTLADVAARSHALSSPTDTFRCDYAALTRAVARLCAEQAEMLAQHHTDGAARQEQVGAVWRRYEQVLGEVPNQKEVSATAVSGGLLIQIRQLLRTLTPGPEAA</sequence>
<evidence type="ECO:0000256" key="6">
    <source>
        <dbReference type="SAM" id="MobiDB-lite"/>
    </source>
</evidence>
<proteinExistence type="predicted"/>
<evidence type="ECO:0000256" key="2">
    <source>
        <dbReference type="ARBA" id="ARBA00022475"/>
    </source>
</evidence>